<comment type="caution">
    <text evidence="3">The sequence shown here is derived from an EMBL/GenBank/DDBJ whole genome shotgun (WGS) entry which is preliminary data.</text>
</comment>
<accession>A0A7X1ZGI3</accession>
<feature type="transmembrane region" description="Helical" evidence="2">
    <location>
        <begin position="87"/>
        <end position="106"/>
    </location>
</feature>
<feature type="transmembrane region" description="Helical" evidence="2">
    <location>
        <begin position="49"/>
        <end position="67"/>
    </location>
</feature>
<dbReference type="OrthoDB" id="7357449at2"/>
<protein>
    <submittedName>
        <fullName evidence="3">Uncharacterized protein</fullName>
    </submittedName>
</protein>
<evidence type="ECO:0000256" key="1">
    <source>
        <dbReference type="SAM" id="MobiDB-lite"/>
    </source>
</evidence>
<dbReference type="Proteomes" id="UP000434582">
    <property type="component" value="Unassembled WGS sequence"/>
</dbReference>
<organism evidence="3 4">
    <name type="scientific">Roseospira navarrensis</name>
    <dbReference type="NCBI Taxonomy" id="140058"/>
    <lineage>
        <taxon>Bacteria</taxon>
        <taxon>Pseudomonadati</taxon>
        <taxon>Pseudomonadota</taxon>
        <taxon>Alphaproteobacteria</taxon>
        <taxon>Rhodospirillales</taxon>
        <taxon>Rhodospirillaceae</taxon>
        <taxon>Roseospira</taxon>
    </lineage>
</organism>
<keyword evidence="2" id="KW-1133">Transmembrane helix</keyword>
<name>A0A7X1ZGI3_9PROT</name>
<gene>
    <name evidence="3" type="ORF">GHC57_10730</name>
</gene>
<evidence type="ECO:0000313" key="3">
    <source>
        <dbReference type="EMBL" id="MQX36992.1"/>
    </source>
</evidence>
<keyword evidence="4" id="KW-1185">Reference proteome</keyword>
<sequence>MGSGMALKVGVVLMLAVGLFLFLPTVLVLVVCMLPTGVALVVDRSASRSGWLCVGGLNFAAMAPSLFELWFEDHSLEFATSVISDVFALMLIYGAAGIGWLVYMTTPRIISSVMEMTSSHRIEKLKAQQQRLVEEWGPEVTRDDSGSGEGRGRASAAG</sequence>
<proteinExistence type="predicted"/>
<evidence type="ECO:0000256" key="2">
    <source>
        <dbReference type="SAM" id="Phobius"/>
    </source>
</evidence>
<keyword evidence="2" id="KW-0472">Membrane</keyword>
<dbReference type="EMBL" id="WIVE01000030">
    <property type="protein sequence ID" value="MQX36992.1"/>
    <property type="molecule type" value="Genomic_DNA"/>
</dbReference>
<keyword evidence="2" id="KW-0812">Transmembrane</keyword>
<dbReference type="AlphaFoldDB" id="A0A7X1ZGI3"/>
<feature type="transmembrane region" description="Helical" evidence="2">
    <location>
        <begin position="12"/>
        <end position="42"/>
    </location>
</feature>
<reference evidence="3 4" key="1">
    <citation type="submission" date="2019-10" db="EMBL/GenBank/DDBJ databases">
        <title>Draft whole-genome sequence of the purple nonsulfur photosynthetic bacterium Roseospira navarrensis DSM 15114.</title>
        <authorList>
            <person name="Kyndt J.A."/>
            <person name="Meyer T.E."/>
        </authorList>
    </citation>
    <scope>NUCLEOTIDE SEQUENCE [LARGE SCALE GENOMIC DNA]</scope>
    <source>
        <strain evidence="3 4">DSM 15114</strain>
    </source>
</reference>
<dbReference type="RefSeq" id="WP_153344024.1">
    <property type="nucleotide sequence ID" value="NZ_WIVE01000030.1"/>
</dbReference>
<evidence type="ECO:0000313" key="4">
    <source>
        <dbReference type="Proteomes" id="UP000434582"/>
    </source>
</evidence>
<feature type="region of interest" description="Disordered" evidence="1">
    <location>
        <begin position="135"/>
        <end position="158"/>
    </location>
</feature>